<gene>
    <name evidence="3" type="ORF">GCM10011342_29010</name>
</gene>
<dbReference type="SUPFAM" id="SSF53474">
    <property type="entry name" value="alpha/beta-Hydrolases"/>
    <property type="match status" value="1"/>
</dbReference>
<feature type="domain" description="YqhI" evidence="2">
    <location>
        <begin position="5"/>
        <end position="31"/>
    </location>
</feature>
<dbReference type="PANTHER" id="PTHR46623:SF6">
    <property type="entry name" value="ALPHA_BETA-HYDROLASES SUPERFAMILY PROTEIN"/>
    <property type="match status" value="1"/>
</dbReference>
<dbReference type="AlphaFoldDB" id="A0A8J2Y7R8"/>
<proteinExistence type="predicted"/>
<accession>A0A8J2Y7R8</accession>
<feature type="domain" description="Dienelactone hydrolase" evidence="1">
    <location>
        <begin position="80"/>
        <end position="288"/>
    </location>
</feature>
<protein>
    <submittedName>
        <fullName evidence="3">Carboxymethylenebutenolidase</fullName>
    </submittedName>
</protein>
<dbReference type="PANTHER" id="PTHR46623">
    <property type="entry name" value="CARBOXYMETHYLENEBUTENOLIDASE-RELATED"/>
    <property type="match status" value="1"/>
</dbReference>
<dbReference type="GO" id="GO:0016787">
    <property type="term" value="F:hydrolase activity"/>
    <property type="evidence" value="ECO:0007669"/>
    <property type="project" value="InterPro"/>
</dbReference>
<comment type="caution">
    <text evidence="3">The sequence shown here is derived from an EMBL/GenBank/DDBJ whole genome shotgun (WGS) entry which is preliminary data.</text>
</comment>
<dbReference type="EMBL" id="BMGH01000002">
    <property type="protein sequence ID" value="GGD18526.1"/>
    <property type="molecule type" value="Genomic_DNA"/>
</dbReference>
<dbReference type="InterPro" id="IPR057802">
    <property type="entry name" value="YqhI_dom"/>
</dbReference>
<dbReference type="Gene3D" id="3.40.50.1820">
    <property type="entry name" value="alpha/beta hydrolase"/>
    <property type="match status" value="1"/>
</dbReference>
<name>A0A8J2Y7R8_9PROT</name>
<dbReference type="Pfam" id="PF23678">
    <property type="entry name" value="YqhI"/>
    <property type="match status" value="1"/>
</dbReference>
<sequence>MAETRISQDIIRLYDAFTHGTMSRRAFMAKLTVLTGSAAAAAACVPALQNNYDSADVAGAAEAMADYKSTVTYQADVPVSGTLFTPQTKGPWPAVMVIHENRGLNPHIEDVAARVAQAGFLAFAPNMLSPYGGTPESQDAARDMIYQIETETATNRLLAGLDYLRTMDAATGKVGAVGFCWGGGQVNRLAVRDPQLDAAVAYYGSQADAADVPQIEAPLLLHYAGLDERINAGIEPYEAALKAAGKNYTIHMYEGVNHAFNNDANAARYDADAAALAWQRTIDFFEEHLR</sequence>
<dbReference type="InterPro" id="IPR029058">
    <property type="entry name" value="AB_hydrolase_fold"/>
</dbReference>
<dbReference type="InterPro" id="IPR002925">
    <property type="entry name" value="Dienelactn_hydro"/>
</dbReference>
<evidence type="ECO:0000259" key="1">
    <source>
        <dbReference type="Pfam" id="PF01738"/>
    </source>
</evidence>
<evidence type="ECO:0000313" key="3">
    <source>
        <dbReference type="EMBL" id="GGD18526.1"/>
    </source>
</evidence>
<evidence type="ECO:0000313" key="4">
    <source>
        <dbReference type="Proteomes" id="UP000613582"/>
    </source>
</evidence>
<dbReference type="Pfam" id="PF01738">
    <property type="entry name" value="DLH"/>
    <property type="match status" value="1"/>
</dbReference>
<dbReference type="InterPro" id="IPR051049">
    <property type="entry name" value="Dienelactone_hydrolase-like"/>
</dbReference>
<dbReference type="PROSITE" id="PS51318">
    <property type="entry name" value="TAT"/>
    <property type="match status" value="1"/>
</dbReference>
<dbReference type="InterPro" id="IPR006311">
    <property type="entry name" value="TAT_signal"/>
</dbReference>
<dbReference type="Proteomes" id="UP000613582">
    <property type="component" value="Unassembled WGS sequence"/>
</dbReference>
<evidence type="ECO:0000259" key="2">
    <source>
        <dbReference type="Pfam" id="PF23678"/>
    </source>
</evidence>
<reference evidence="3" key="2">
    <citation type="submission" date="2020-09" db="EMBL/GenBank/DDBJ databases">
        <authorList>
            <person name="Sun Q."/>
            <person name="Zhou Y."/>
        </authorList>
    </citation>
    <scope>NUCLEOTIDE SEQUENCE</scope>
    <source>
        <strain evidence="3">CGMCC 1.12921</strain>
    </source>
</reference>
<keyword evidence="4" id="KW-1185">Reference proteome</keyword>
<organism evidence="3 4">
    <name type="scientific">Aquisalinus flavus</name>
    <dbReference type="NCBI Taxonomy" id="1526572"/>
    <lineage>
        <taxon>Bacteria</taxon>
        <taxon>Pseudomonadati</taxon>
        <taxon>Pseudomonadota</taxon>
        <taxon>Alphaproteobacteria</taxon>
        <taxon>Parvularculales</taxon>
        <taxon>Parvularculaceae</taxon>
        <taxon>Aquisalinus</taxon>
    </lineage>
</organism>
<reference evidence="3" key="1">
    <citation type="journal article" date="2014" name="Int. J. Syst. Evol. Microbiol.">
        <title>Complete genome sequence of Corynebacterium casei LMG S-19264T (=DSM 44701T), isolated from a smear-ripened cheese.</title>
        <authorList>
            <consortium name="US DOE Joint Genome Institute (JGI-PGF)"/>
            <person name="Walter F."/>
            <person name="Albersmeier A."/>
            <person name="Kalinowski J."/>
            <person name="Ruckert C."/>
        </authorList>
    </citation>
    <scope>NUCLEOTIDE SEQUENCE</scope>
    <source>
        <strain evidence="3">CGMCC 1.12921</strain>
    </source>
</reference>
<dbReference type="RefSeq" id="WP_188160677.1">
    <property type="nucleotide sequence ID" value="NZ_BMGH01000002.1"/>
</dbReference>